<dbReference type="STRING" id="104452.A0A0L7L2A4"/>
<dbReference type="EMBL" id="JTDY01003417">
    <property type="protein sequence ID" value="KOB69587.1"/>
    <property type="molecule type" value="Genomic_DNA"/>
</dbReference>
<evidence type="ECO:0000256" key="3">
    <source>
        <dbReference type="ARBA" id="ARBA00023159"/>
    </source>
</evidence>
<organism evidence="7 8">
    <name type="scientific">Operophtera brumata</name>
    <name type="common">Winter moth</name>
    <name type="synonym">Phalaena brumata</name>
    <dbReference type="NCBI Taxonomy" id="104452"/>
    <lineage>
        <taxon>Eukaryota</taxon>
        <taxon>Metazoa</taxon>
        <taxon>Ecdysozoa</taxon>
        <taxon>Arthropoda</taxon>
        <taxon>Hexapoda</taxon>
        <taxon>Insecta</taxon>
        <taxon>Pterygota</taxon>
        <taxon>Neoptera</taxon>
        <taxon>Endopterygota</taxon>
        <taxon>Lepidoptera</taxon>
        <taxon>Glossata</taxon>
        <taxon>Ditrysia</taxon>
        <taxon>Geometroidea</taxon>
        <taxon>Geometridae</taxon>
        <taxon>Larentiinae</taxon>
        <taxon>Operophtera</taxon>
    </lineage>
</organism>
<reference evidence="7 8" key="1">
    <citation type="journal article" date="2015" name="Genome Biol. Evol.">
        <title>The genome of winter moth (Operophtera brumata) provides a genomic perspective on sexual dimorphism and phenology.</title>
        <authorList>
            <person name="Derks M.F."/>
            <person name="Smit S."/>
            <person name="Salis L."/>
            <person name="Schijlen E."/>
            <person name="Bossers A."/>
            <person name="Mateman C."/>
            <person name="Pijl A.S."/>
            <person name="de Ridder D."/>
            <person name="Groenen M.A."/>
            <person name="Visser M.E."/>
            <person name="Megens H.J."/>
        </authorList>
    </citation>
    <scope>NUCLEOTIDE SEQUENCE [LARGE SCALE GENOMIC DNA]</scope>
    <source>
        <strain evidence="7">WM2013NL</strain>
        <tissue evidence="7">Head and thorax</tissue>
    </source>
</reference>
<dbReference type="InterPro" id="IPR003195">
    <property type="entry name" value="TFIID_TAF13"/>
</dbReference>
<evidence type="ECO:0000256" key="2">
    <source>
        <dbReference type="ARBA" id="ARBA00023015"/>
    </source>
</evidence>
<dbReference type="GO" id="GO:0005634">
    <property type="term" value="C:nucleus"/>
    <property type="evidence" value="ECO:0007669"/>
    <property type="project" value="UniProtKB-SubCell"/>
</dbReference>
<dbReference type="Proteomes" id="UP000037510">
    <property type="component" value="Unassembled WGS sequence"/>
</dbReference>
<keyword evidence="3" id="KW-0010">Activator</keyword>
<dbReference type="PANTHER" id="PTHR11380">
    <property type="entry name" value="TRANSCRIPTION INITIATION FACTOR TFIID/SUPT3-RELATED"/>
    <property type="match status" value="1"/>
</dbReference>
<gene>
    <name evidence="7" type="ORF">OBRU01_17113</name>
</gene>
<dbReference type="CDD" id="cd07978">
    <property type="entry name" value="HFD_TAF13"/>
    <property type="match status" value="1"/>
</dbReference>
<sequence>MESYFTADTGDSANFQKEISNMMHGFGDNPNPNPATVVLVESIVLQQLRSVLQEALKISEIRGKKTITNYEIIFLMRKNIMKLKQLQDFQLSLENIDKKTSIGLTEDELLYLDDETIPKLRQRRTHIEIIEDLDELDEVEHIKVNTVSQMRKLRASKLSEQLPLDKYEAYHKARCASFRSNTTFNKGFTKLEKWVNPNKDLRLTILALEVLGFIAYETVAEIVDSVYLIRQDSKKKPGDPFSKFEGGFFCNPGALQNAVYVKSGYEGFTTITVAEVREVVRRYFMPGGGMNGLFSRNMSQDIPTRFIAF</sequence>
<evidence type="ECO:0000313" key="8">
    <source>
        <dbReference type="Proteomes" id="UP000037510"/>
    </source>
</evidence>
<evidence type="ECO:0000256" key="6">
    <source>
        <dbReference type="ARBA" id="ARBA00061274"/>
    </source>
</evidence>
<protein>
    <submittedName>
        <fullName evidence="7">Transcription initiation protein SPT3-like protein</fullName>
    </submittedName>
</protein>
<comment type="similarity">
    <text evidence="6">Belongs to the SPT3 family.</text>
</comment>
<dbReference type="GO" id="GO:0006357">
    <property type="term" value="P:regulation of transcription by RNA polymerase II"/>
    <property type="evidence" value="ECO:0007669"/>
    <property type="project" value="UniProtKB-ARBA"/>
</dbReference>
<dbReference type="GO" id="GO:0046982">
    <property type="term" value="F:protein heterodimerization activity"/>
    <property type="evidence" value="ECO:0007669"/>
    <property type="project" value="InterPro"/>
</dbReference>
<keyword evidence="5" id="KW-0539">Nucleus</keyword>
<name>A0A0L7L2A4_OPEBR</name>
<evidence type="ECO:0000256" key="5">
    <source>
        <dbReference type="ARBA" id="ARBA00023242"/>
    </source>
</evidence>
<keyword evidence="8" id="KW-1185">Reference proteome</keyword>
<proteinExistence type="inferred from homology"/>
<keyword evidence="2" id="KW-0805">Transcription regulation</keyword>
<dbReference type="AlphaFoldDB" id="A0A0L7L2A4"/>
<comment type="caution">
    <text evidence="7">The sequence shown here is derived from an EMBL/GenBank/DDBJ whole genome shotgun (WGS) entry which is preliminary data.</text>
</comment>
<dbReference type="Pfam" id="PF02269">
    <property type="entry name" value="TFIID-18kDa"/>
    <property type="match status" value="1"/>
</dbReference>
<dbReference type="OrthoDB" id="66982at2759"/>
<dbReference type="GO" id="GO:0000124">
    <property type="term" value="C:SAGA complex"/>
    <property type="evidence" value="ECO:0007669"/>
    <property type="project" value="UniProtKB-ARBA"/>
</dbReference>
<dbReference type="InterPro" id="IPR009072">
    <property type="entry name" value="Histone-fold"/>
</dbReference>
<dbReference type="PANTHER" id="PTHR11380:SF16">
    <property type="entry name" value="TRANSCRIPTION INITIATION PROTEIN SPT3 HOMOLOG"/>
    <property type="match status" value="1"/>
</dbReference>
<keyword evidence="4" id="KW-0804">Transcription</keyword>
<dbReference type="Gene3D" id="1.10.20.10">
    <property type="entry name" value="Histone, subunit A"/>
    <property type="match status" value="1"/>
</dbReference>
<accession>A0A0L7L2A4</accession>
<evidence type="ECO:0000256" key="4">
    <source>
        <dbReference type="ARBA" id="ARBA00023163"/>
    </source>
</evidence>
<comment type="subcellular location">
    <subcellularLocation>
        <location evidence="1">Nucleus</location>
    </subcellularLocation>
</comment>
<dbReference type="GO" id="GO:0003713">
    <property type="term" value="F:transcription coactivator activity"/>
    <property type="evidence" value="ECO:0007669"/>
    <property type="project" value="TreeGrafter"/>
</dbReference>
<dbReference type="GO" id="GO:0006366">
    <property type="term" value="P:transcription by RNA polymerase II"/>
    <property type="evidence" value="ECO:0007669"/>
    <property type="project" value="InterPro"/>
</dbReference>
<dbReference type="FunFam" id="1.10.20.10:FF:000023">
    <property type="entry name" value="transcription initiation protein SPT3 homolog"/>
    <property type="match status" value="1"/>
</dbReference>
<evidence type="ECO:0000256" key="1">
    <source>
        <dbReference type="ARBA" id="ARBA00004123"/>
    </source>
</evidence>
<evidence type="ECO:0000313" key="7">
    <source>
        <dbReference type="EMBL" id="KOB69587.1"/>
    </source>
</evidence>
<dbReference type="SUPFAM" id="SSF47113">
    <property type="entry name" value="Histone-fold"/>
    <property type="match status" value="1"/>
</dbReference>